<protein>
    <submittedName>
        <fullName evidence="2">ATP-dependent Clp protease adaptor protein ClpS</fullName>
    </submittedName>
</protein>
<evidence type="ECO:0000313" key="2">
    <source>
        <dbReference type="EMBL" id="SFV56914.1"/>
    </source>
</evidence>
<feature type="domain" description="Adaptor protein ClpS core" evidence="1">
    <location>
        <begin position="15"/>
        <end position="94"/>
    </location>
</feature>
<proteinExistence type="inferred from homology"/>
<evidence type="ECO:0000259" key="1">
    <source>
        <dbReference type="Pfam" id="PF02617"/>
    </source>
</evidence>
<dbReference type="InterPro" id="IPR014719">
    <property type="entry name" value="Ribosomal_bL12_C/ClpS-like"/>
</dbReference>
<dbReference type="InterPro" id="IPR022935">
    <property type="entry name" value="ClpS"/>
</dbReference>
<dbReference type="EMBL" id="FPHC01000040">
    <property type="protein sequence ID" value="SFV56914.1"/>
    <property type="molecule type" value="Genomic_DNA"/>
</dbReference>
<dbReference type="FunFam" id="3.30.1390.10:FF:000002">
    <property type="entry name" value="ATP-dependent Clp protease adapter protein ClpS"/>
    <property type="match status" value="1"/>
</dbReference>
<accession>A0A1W1BTV2</accession>
<organism evidence="2">
    <name type="scientific">hydrothermal vent metagenome</name>
    <dbReference type="NCBI Taxonomy" id="652676"/>
    <lineage>
        <taxon>unclassified sequences</taxon>
        <taxon>metagenomes</taxon>
        <taxon>ecological metagenomes</taxon>
    </lineage>
</organism>
<dbReference type="GO" id="GO:0006508">
    <property type="term" value="P:proteolysis"/>
    <property type="evidence" value="ECO:0007669"/>
    <property type="project" value="UniProtKB-KW"/>
</dbReference>
<dbReference type="PANTHER" id="PTHR33473">
    <property type="entry name" value="ATP-DEPENDENT CLP PROTEASE ADAPTER PROTEIN CLPS1, CHLOROPLASTIC"/>
    <property type="match status" value="1"/>
</dbReference>
<name>A0A1W1BTV2_9ZZZZ</name>
<gene>
    <name evidence="2" type="ORF">MNB_SV-6-303</name>
</gene>
<dbReference type="SUPFAM" id="SSF54736">
    <property type="entry name" value="ClpS-like"/>
    <property type="match status" value="1"/>
</dbReference>
<sequence>MPNIREDFEVSLEIKEPEMFRVLLHNDDYTSMDFVVDILMKIFHKNLEDAQMIMINIHENGKAVCGVYSYEIAQTKAYQVKQLAKQNEFPLLATIEKDD</sequence>
<keyword evidence="2" id="KW-0645">Protease</keyword>
<keyword evidence="2" id="KW-0378">Hydrolase</keyword>
<dbReference type="PANTHER" id="PTHR33473:SF19">
    <property type="entry name" value="ATP-DEPENDENT CLP PROTEASE ADAPTER PROTEIN CLPS"/>
    <property type="match status" value="1"/>
</dbReference>
<dbReference type="AlphaFoldDB" id="A0A1W1BTV2"/>
<dbReference type="GO" id="GO:0008233">
    <property type="term" value="F:peptidase activity"/>
    <property type="evidence" value="ECO:0007669"/>
    <property type="project" value="UniProtKB-KW"/>
</dbReference>
<dbReference type="Pfam" id="PF02617">
    <property type="entry name" value="ClpS"/>
    <property type="match status" value="1"/>
</dbReference>
<dbReference type="HAMAP" id="MF_00302">
    <property type="entry name" value="ClpS"/>
    <property type="match status" value="1"/>
</dbReference>
<reference evidence="2" key="1">
    <citation type="submission" date="2016-10" db="EMBL/GenBank/DDBJ databases">
        <authorList>
            <person name="de Groot N.N."/>
        </authorList>
    </citation>
    <scope>NUCLEOTIDE SEQUENCE</scope>
</reference>
<dbReference type="Gene3D" id="3.30.1390.10">
    <property type="match status" value="1"/>
</dbReference>
<dbReference type="InterPro" id="IPR003769">
    <property type="entry name" value="ClpS_core"/>
</dbReference>
<dbReference type="GO" id="GO:0030163">
    <property type="term" value="P:protein catabolic process"/>
    <property type="evidence" value="ECO:0007669"/>
    <property type="project" value="InterPro"/>
</dbReference>